<dbReference type="CDD" id="cd03801">
    <property type="entry name" value="GT4_PimA-like"/>
    <property type="match status" value="1"/>
</dbReference>
<dbReference type="PANTHER" id="PTHR46401:SF2">
    <property type="entry name" value="GLYCOSYLTRANSFERASE WBBK-RELATED"/>
    <property type="match status" value="1"/>
</dbReference>
<dbReference type="Proteomes" id="UP000070256">
    <property type="component" value="Unassembled WGS sequence"/>
</dbReference>
<feature type="domain" description="Glycosyl transferase family 1" evidence="2">
    <location>
        <begin position="1"/>
        <end position="145"/>
    </location>
</feature>
<feature type="non-terminal residue" evidence="3">
    <location>
        <position position="1"/>
    </location>
</feature>
<protein>
    <recommendedName>
        <fullName evidence="2">Glycosyl transferase family 1 domain-containing protein</fullName>
    </recommendedName>
</protein>
<dbReference type="GO" id="GO:0016757">
    <property type="term" value="F:glycosyltransferase activity"/>
    <property type="evidence" value="ECO:0007669"/>
    <property type="project" value="InterPro"/>
</dbReference>
<keyword evidence="1" id="KW-0808">Transferase</keyword>
<comment type="caution">
    <text evidence="3">The sequence shown here is derived from an EMBL/GenBank/DDBJ whole genome shotgun (WGS) entry which is preliminary data.</text>
</comment>
<proteinExistence type="predicted"/>
<gene>
    <name evidence="3" type="ORF">AKJ58_01535</name>
</gene>
<dbReference type="Pfam" id="PF00534">
    <property type="entry name" value="Glycos_transf_1"/>
    <property type="match status" value="1"/>
</dbReference>
<dbReference type="AlphaFoldDB" id="A0A133VN90"/>
<organism evidence="3 4">
    <name type="scientific">candidate division MSBL1 archaeon SCGC-AAA385D11</name>
    <dbReference type="NCBI Taxonomy" id="1698286"/>
    <lineage>
        <taxon>Archaea</taxon>
        <taxon>Methanobacteriati</taxon>
        <taxon>Methanobacteriota</taxon>
        <taxon>candidate division MSBL1</taxon>
    </lineage>
</organism>
<accession>A0A133VN90</accession>
<evidence type="ECO:0000259" key="2">
    <source>
        <dbReference type="Pfam" id="PF00534"/>
    </source>
</evidence>
<dbReference type="SUPFAM" id="SSF53756">
    <property type="entry name" value="UDP-Glycosyltransferase/glycogen phosphorylase"/>
    <property type="match status" value="1"/>
</dbReference>
<reference evidence="3 4" key="1">
    <citation type="journal article" date="2016" name="Sci. Rep.">
        <title>Metabolic traits of an uncultured archaeal lineage -MSBL1- from brine pools of the Red Sea.</title>
        <authorList>
            <person name="Mwirichia R."/>
            <person name="Alam I."/>
            <person name="Rashid M."/>
            <person name="Vinu M."/>
            <person name="Ba-Alawi W."/>
            <person name="Anthony Kamau A."/>
            <person name="Kamanda Ngugi D."/>
            <person name="Goker M."/>
            <person name="Klenk H.P."/>
            <person name="Bajic V."/>
            <person name="Stingl U."/>
        </authorList>
    </citation>
    <scope>NUCLEOTIDE SEQUENCE [LARGE SCALE GENOMIC DNA]</scope>
    <source>
        <strain evidence="3">SCGC-AAA385D11</strain>
    </source>
</reference>
<evidence type="ECO:0000313" key="4">
    <source>
        <dbReference type="Proteomes" id="UP000070256"/>
    </source>
</evidence>
<dbReference type="PANTHER" id="PTHR46401">
    <property type="entry name" value="GLYCOSYLTRANSFERASE WBBK-RELATED"/>
    <property type="match status" value="1"/>
</dbReference>
<dbReference type="Gene3D" id="3.40.50.2000">
    <property type="entry name" value="Glycogen Phosphorylase B"/>
    <property type="match status" value="1"/>
</dbReference>
<name>A0A133VN90_9EURY</name>
<dbReference type="EMBL" id="LHYK01000026">
    <property type="protein sequence ID" value="KXB07881.1"/>
    <property type="molecule type" value="Genomic_DNA"/>
</dbReference>
<evidence type="ECO:0000256" key="1">
    <source>
        <dbReference type="ARBA" id="ARBA00022679"/>
    </source>
</evidence>
<evidence type="ECO:0000313" key="3">
    <source>
        <dbReference type="EMBL" id="KXB07881.1"/>
    </source>
</evidence>
<dbReference type="InterPro" id="IPR001296">
    <property type="entry name" value="Glyco_trans_1"/>
</dbReference>
<keyword evidence="4" id="KW-1185">Reference proteome</keyword>
<sequence>EKKPDHLVKSFKKVSEENPEAKLYLVGGRGGKNEKRIRKLVKELNLSKNVEIIERVSRKEVVKWMNKCQVFAHPMPTGSFGMVTLEAMACGIPVVATKTPYSPTFLGDSGLYVEPNDEEEFAEAILTLLEDEKLRKKLVKRGKERIQKFDYSSWGRKMHRIIRNSRNENLPKKRSDPDWIFYN</sequence>